<gene>
    <name evidence="2" type="ORF">PGT21_010164</name>
</gene>
<accession>A0A5B0M651</accession>
<reference evidence="2 3" key="1">
    <citation type="submission" date="2019-05" db="EMBL/GenBank/DDBJ databases">
        <title>Emergence of the Ug99 lineage of the wheat stem rust pathogen through somatic hybridization.</title>
        <authorList>
            <person name="Li F."/>
            <person name="Upadhyaya N.M."/>
            <person name="Sperschneider J."/>
            <person name="Matny O."/>
            <person name="Nguyen-Phuc H."/>
            <person name="Mago R."/>
            <person name="Raley C."/>
            <person name="Miller M.E."/>
            <person name="Silverstein K.A.T."/>
            <person name="Henningsen E."/>
            <person name="Hirsch C.D."/>
            <person name="Visser B."/>
            <person name="Pretorius Z.A."/>
            <person name="Steffenson B.J."/>
            <person name="Schwessinger B."/>
            <person name="Dodds P.N."/>
            <person name="Figueroa M."/>
        </authorList>
    </citation>
    <scope>NUCLEOTIDE SEQUENCE [LARGE SCALE GENOMIC DNA]</scope>
    <source>
        <strain evidence="2">21-0</strain>
    </source>
</reference>
<keyword evidence="3" id="KW-1185">Reference proteome</keyword>
<dbReference type="EMBL" id="VSWC01000170">
    <property type="protein sequence ID" value="KAA1071508.1"/>
    <property type="molecule type" value="Genomic_DNA"/>
</dbReference>
<proteinExistence type="predicted"/>
<evidence type="ECO:0000313" key="3">
    <source>
        <dbReference type="Proteomes" id="UP000324748"/>
    </source>
</evidence>
<protein>
    <submittedName>
        <fullName evidence="2">Uncharacterized protein</fullName>
    </submittedName>
</protein>
<comment type="caution">
    <text evidence="2">The sequence shown here is derived from an EMBL/GenBank/DDBJ whole genome shotgun (WGS) entry which is preliminary data.</text>
</comment>
<organism evidence="2 3">
    <name type="scientific">Puccinia graminis f. sp. tritici</name>
    <dbReference type="NCBI Taxonomy" id="56615"/>
    <lineage>
        <taxon>Eukaryota</taxon>
        <taxon>Fungi</taxon>
        <taxon>Dikarya</taxon>
        <taxon>Basidiomycota</taxon>
        <taxon>Pucciniomycotina</taxon>
        <taxon>Pucciniomycetes</taxon>
        <taxon>Pucciniales</taxon>
        <taxon>Pucciniaceae</taxon>
        <taxon>Puccinia</taxon>
    </lineage>
</organism>
<evidence type="ECO:0000256" key="1">
    <source>
        <dbReference type="SAM" id="MobiDB-lite"/>
    </source>
</evidence>
<feature type="compositionally biased region" description="Acidic residues" evidence="1">
    <location>
        <begin position="34"/>
        <end position="52"/>
    </location>
</feature>
<feature type="region of interest" description="Disordered" evidence="1">
    <location>
        <begin position="24"/>
        <end position="52"/>
    </location>
</feature>
<dbReference type="AlphaFoldDB" id="A0A5B0M651"/>
<evidence type="ECO:0000313" key="2">
    <source>
        <dbReference type="EMBL" id="KAA1071508.1"/>
    </source>
</evidence>
<sequence>MDLILSEASIIVARQKPPTVALPIKSDQATLDGSECENESGSEREEADSDEELFDGELRNLKGVEDRKVARSKRIYTTSRTICSMQIKL</sequence>
<dbReference type="Proteomes" id="UP000324748">
    <property type="component" value="Unassembled WGS sequence"/>
</dbReference>
<name>A0A5B0M651_PUCGR</name>